<gene>
    <name evidence="1" type="ORF">FBEOM_11990</name>
</gene>
<accession>A0A9P5DR56</accession>
<dbReference type="Proteomes" id="UP000730481">
    <property type="component" value="Unassembled WGS sequence"/>
</dbReference>
<name>A0A9P5DR56_9HYPO</name>
<sequence>MVRGCWLLGTQPYVDLDNGIFKTFGRLSYVERVKALIQDDLDTSHYLDKFIAKGFCQSVQKLGPLCQSVTEIQYLGHMQRIATLASTNPTESYHEFAFLNDVLGNLSSNDFATFIDPNNFSSRLVIAHMLVLEFVMSRKAIEGNKRSELGKKGSQFRKAMSKMWVQQILQKLPPGYYEYGEWLLKFINSLNYSFDAEDQVWKPFLLSNGTTVVQDGETLSLPVR</sequence>
<organism evidence="1 2">
    <name type="scientific">Fusarium beomiforme</name>
    <dbReference type="NCBI Taxonomy" id="44412"/>
    <lineage>
        <taxon>Eukaryota</taxon>
        <taxon>Fungi</taxon>
        <taxon>Dikarya</taxon>
        <taxon>Ascomycota</taxon>
        <taxon>Pezizomycotina</taxon>
        <taxon>Sordariomycetes</taxon>
        <taxon>Hypocreomycetidae</taxon>
        <taxon>Hypocreales</taxon>
        <taxon>Nectriaceae</taxon>
        <taxon>Fusarium</taxon>
        <taxon>Fusarium burgessii species complex</taxon>
    </lineage>
</organism>
<proteinExistence type="predicted"/>
<reference evidence="1" key="2">
    <citation type="submission" date="2020-02" db="EMBL/GenBank/DDBJ databases">
        <title>Identification and distribution of gene clusters putatively required for synthesis of sphingolipid metabolism inhibitors in phylogenetically diverse species of the filamentous fungus Fusarium.</title>
        <authorList>
            <person name="Kim H.-S."/>
            <person name="Busman M."/>
            <person name="Brown D.W."/>
            <person name="Divon H."/>
            <person name="Uhlig S."/>
            <person name="Proctor R.H."/>
        </authorList>
    </citation>
    <scope>NUCLEOTIDE SEQUENCE</scope>
    <source>
        <strain evidence="1">NRRL 25174</strain>
    </source>
</reference>
<dbReference type="OrthoDB" id="5229455at2759"/>
<keyword evidence="2" id="KW-1185">Reference proteome</keyword>
<dbReference type="AlphaFoldDB" id="A0A9P5DR56"/>
<evidence type="ECO:0000313" key="1">
    <source>
        <dbReference type="EMBL" id="KAF4334166.1"/>
    </source>
</evidence>
<reference evidence="1" key="1">
    <citation type="journal article" date="2017" name="Mycologia">
        <title>Fusarium algeriense, sp. nov., a novel toxigenic crown rot pathogen of durum wheat from Algeria is nested in the Fusarium burgessii species complex.</title>
        <authorList>
            <person name="Laraba I."/>
            <person name="Keddad A."/>
            <person name="Boureghda H."/>
            <person name="Abdallah N."/>
            <person name="Vaughan M.M."/>
            <person name="Proctor R.H."/>
            <person name="Busman M."/>
            <person name="O'Donnell K."/>
        </authorList>
    </citation>
    <scope>NUCLEOTIDE SEQUENCE</scope>
    <source>
        <strain evidence="1">NRRL 25174</strain>
    </source>
</reference>
<comment type="caution">
    <text evidence="1">The sequence shown here is derived from an EMBL/GenBank/DDBJ whole genome shotgun (WGS) entry which is preliminary data.</text>
</comment>
<evidence type="ECO:0000313" key="2">
    <source>
        <dbReference type="Proteomes" id="UP000730481"/>
    </source>
</evidence>
<dbReference type="EMBL" id="PVQB02000724">
    <property type="protein sequence ID" value="KAF4334166.1"/>
    <property type="molecule type" value="Genomic_DNA"/>
</dbReference>
<protein>
    <submittedName>
        <fullName evidence="1">C6 transcription factor</fullName>
    </submittedName>
</protein>